<name>A0A2S1YNE8_9FLAO</name>
<evidence type="ECO:0000313" key="2">
    <source>
        <dbReference type="Proteomes" id="UP000245250"/>
    </source>
</evidence>
<sequence>MRPYFIFLILFIYSCSNSENNVELEIVSTKIVFSKLDNGKKKNIISYKITNNTSCDYYFNAYSLSKLTWKIKGLQPSNVFFQIMDENGNHAEYNHKEYLPAEEFIACKQINYNREEKEIKELNYSISPDYKNLIDKNNFLLKQGESKYFEILYYFPDSNYSSVNLDKNKRYLFKILIYSDSTNYKKFLSRPILKTIDENDYKVYHGIIESKNTVPIEFVE</sequence>
<dbReference type="AlphaFoldDB" id="A0A2S1YNE8"/>
<keyword evidence="2" id="KW-1185">Reference proteome</keyword>
<accession>A0A2S1YNE8</accession>
<dbReference type="Proteomes" id="UP000245250">
    <property type="component" value="Chromosome"/>
</dbReference>
<proteinExistence type="predicted"/>
<dbReference type="OrthoDB" id="1364765at2"/>
<dbReference type="EMBL" id="CP029255">
    <property type="protein sequence ID" value="AWK05630.1"/>
    <property type="molecule type" value="Genomic_DNA"/>
</dbReference>
<reference evidence="1 2" key="1">
    <citation type="submission" date="2018-05" db="EMBL/GenBank/DDBJ databases">
        <title>Genome sequencing of Flavobacterium sp. HYN0056.</title>
        <authorList>
            <person name="Yi H."/>
            <person name="Baek C."/>
        </authorList>
    </citation>
    <scope>NUCLEOTIDE SEQUENCE [LARGE SCALE GENOMIC DNA]</scope>
    <source>
        <strain evidence="1 2">HYN0056</strain>
    </source>
</reference>
<gene>
    <name evidence="1" type="ORF">HYN56_15840</name>
</gene>
<evidence type="ECO:0000313" key="1">
    <source>
        <dbReference type="EMBL" id="AWK05630.1"/>
    </source>
</evidence>
<evidence type="ECO:0008006" key="3">
    <source>
        <dbReference type="Google" id="ProtNLM"/>
    </source>
</evidence>
<organism evidence="1 2">
    <name type="scientific">Flavobacterium crocinum</name>
    <dbReference type="NCBI Taxonomy" id="2183896"/>
    <lineage>
        <taxon>Bacteria</taxon>
        <taxon>Pseudomonadati</taxon>
        <taxon>Bacteroidota</taxon>
        <taxon>Flavobacteriia</taxon>
        <taxon>Flavobacteriales</taxon>
        <taxon>Flavobacteriaceae</taxon>
        <taxon>Flavobacterium</taxon>
    </lineage>
</organism>
<protein>
    <recommendedName>
        <fullName evidence="3">Lipoprotein</fullName>
    </recommendedName>
</protein>
<dbReference type="KEGG" id="fcr:HYN56_15840"/>
<dbReference type="RefSeq" id="WP_109193068.1">
    <property type="nucleotide sequence ID" value="NZ_CP029255.1"/>
</dbReference>
<dbReference type="PROSITE" id="PS51257">
    <property type="entry name" value="PROKAR_LIPOPROTEIN"/>
    <property type="match status" value="1"/>
</dbReference>